<dbReference type="EMBL" id="CATNWA010008943">
    <property type="protein sequence ID" value="CAI9557153.1"/>
    <property type="molecule type" value="Genomic_DNA"/>
</dbReference>
<evidence type="ECO:0000313" key="2">
    <source>
        <dbReference type="Proteomes" id="UP001162483"/>
    </source>
</evidence>
<dbReference type="Proteomes" id="UP001162483">
    <property type="component" value="Unassembled WGS sequence"/>
</dbReference>
<evidence type="ECO:0000313" key="1">
    <source>
        <dbReference type="EMBL" id="CAI9557153.1"/>
    </source>
</evidence>
<keyword evidence="2" id="KW-1185">Reference proteome</keyword>
<protein>
    <recommendedName>
        <fullName evidence="3">NADH dehydrogenase subunit 5</fullName>
    </recommendedName>
</protein>
<sequence>FLFARLLCSLQPVSRSLPSLLSSIFCYHSLLTLGLFSTMLLPDPNLRLLITDLWLVY</sequence>
<accession>A0ABN9CAR6</accession>
<organism evidence="1 2">
    <name type="scientific">Staurois parvus</name>
    <dbReference type="NCBI Taxonomy" id="386267"/>
    <lineage>
        <taxon>Eukaryota</taxon>
        <taxon>Metazoa</taxon>
        <taxon>Chordata</taxon>
        <taxon>Craniata</taxon>
        <taxon>Vertebrata</taxon>
        <taxon>Euteleostomi</taxon>
        <taxon>Amphibia</taxon>
        <taxon>Batrachia</taxon>
        <taxon>Anura</taxon>
        <taxon>Neobatrachia</taxon>
        <taxon>Ranoidea</taxon>
        <taxon>Ranidae</taxon>
        <taxon>Staurois</taxon>
    </lineage>
</organism>
<evidence type="ECO:0008006" key="3">
    <source>
        <dbReference type="Google" id="ProtNLM"/>
    </source>
</evidence>
<feature type="non-terminal residue" evidence="1">
    <location>
        <position position="1"/>
    </location>
</feature>
<reference evidence="1" key="1">
    <citation type="submission" date="2023-05" db="EMBL/GenBank/DDBJ databases">
        <authorList>
            <person name="Stuckert A."/>
        </authorList>
    </citation>
    <scope>NUCLEOTIDE SEQUENCE</scope>
</reference>
<proteinExistence type="predicted"/>
<gene>
    <name evidence="1" type="ORF">SPARVUS_LOCUS4650337</name>
</gene>
<name>A0ABN9CAR6_9NEOB</name>
<comment type="caution">
    <text evidence="1">The sequence shown here is derived from an EMBL/GenBank/DDBJ whole genome shotgun (WGS) entry which is preliminary data.</text>
</comment>